<organism evidence="1 2">
    <name type="scientific">Eisenbergiella massiliensis</name>
    <dbReference type="NCBI Taxonomy" id="1720294"/>
    <lineage>
        <taxon>Bacteria</taxon>
        <taxon>Bacillati</taxon>
        <taxon>Bacillota</taxon>
        <taxon>Clostridia</taxon>
        <taxon>Lachnospirales</taxon>
        <taxon>Lachnospiraceae</taxon>
        <taxon>Eisenbergiella</taxon>
    </lineage>
</organism>
<sequence length="96" mass="11515">MIQNMKTVKNKLWELSASFHNYVRQKEWGKAKYCYDTARTVALFMELSEQELIELFGSREVPDKPIQGLFPEEYVQRAYLECIKKNQTSENRKYKQ</sequence>
<evidence type="ECO:0000313" key="1">
    <source>
        <dbReference type="EMBL" id="RGE72643.1"/>
    </source>
</evidence>
<comment type="caution">
    <text evidence="1">The sequence shown here is derived from an EMBL/GenBank/DDBJ whole genome shotgun (WGS) entry which is preliminary data.</text>
</comment>
<dbReference type="Proteomes" id="UP000261166">
    <property type="component" value="Unassembled WGS sequence"/>
</dbReference>
<reference evidence="1 2" key="1">
    <citation type="submission" date="2018-08" db="EMBL/GenBank/DDBJ databases">
        <title>A genome reference for cultivated species of the human gut microbiota.</title>
        <authorList>
            <person name="Zou Y."/>
            <person name="Xue W."/>
            <person name="Luo G."/>
        </authorList>
    </citation>
    <scope>NUCLEOTIDE SEQUENCE [LARGE SCALE GENOMIC DNA]</scope>
    <source>
        <strain evidence="1 2">AF26-4BH</strain>
    </source>
</reference>
<dbReference type="OrthoDB" id="9815165at2"/>
<dbReference type="AlphaFoldDB" id="A0A3E3J040"/>
<protein>
    <submittedName>
        <fullName evidence="1">Uncharacterized protein</fullName>
    </submittedName>
</protein>
<proteinExistence type="predicted"/>
<evidence type="ECO:0000313" key="2">
    <source>
        <dbReference type="Proteomes" id="UP000261166"/>
    </source>
</evidence>
<accession>A0A3E3J040</accession>
<gene>
    <name evidence="1" type="ORF">DWY69_07090</name>
</gene>
<dbReference type="EMBL" id="QVLU01000005">
    <property type="protein sequence ID" value="RGE72643.1"/>
    <property type="molecule type" value="Genomic_DNA"/>
</dbReference>
<name>A0A3E3J040_9FIRM</name>